<comment type="similarity">
    <text evidence="1">Belongs to the AcsB/BcsB family.</text>
</comment>
<comment type="function">
    <text evidence="1">Binds the cellulose synthase activator, bis-(3'-5') cyclic diguanylic acid (c-di-GMP).</text>
</comment>
<keyword evidence="1" id="KW-0135">Cellulose biosynthesis</keyword>
<keyword evidence="4" id="KW-1185">Reference proteome</keyword>
<feature type="transmembrane region" description="Helical" evidence="1">
    <location>
        <begin position="718"/>
        <end position="738"/>
    </location>
</feature>
<gene>
    <name evidence="3" type="ORF">C4N9_12110</name>
</gene>
<dbReference type="RefSeq" id="WP_109533578.1">
    <property type="nucleotide sequence ID" value="NZ_QEYD01000006.1"/>
</dbReference>
<evidence type="ECO:0000256" key="1">
    <source>
        <dbReference type="RuleBase" id="RU365021"/>
    </source>
</evidence>
<comment type="subunit">
    <text evidence="1">Tightly associated with the cellulose synthase catalytic subunit.</text>
</comment>
<keyword evidence="1" id="KW-0472">Membrane</keyword>
<keyword evidence="1" id="KW-0732">Signal</keyword>
<feature type="domain" description="Cellulose synthase subunit B-like C-terminal" evidence="2">
    <location>
        <begin position="609"/>
        <end position="741"/>
    </location>
</feature>
<dbReference type="EMBL" id="QEYD01000006">
    <property type="protein sequence ID" value="PWE28717.1"/>
    <property type="molecule type" value="Genomic_DNA"/>
</dbReference>
<dbReference type="OrthoDB" id="7615145at2"/>
<dbReference type="Pfam" id="PF03170">
    <property type="entry name" value="BcsB"/>
    <property type="match status" value="2"/>
</dbReference>
<dbReference type="GO" id="GO:0006011">
    <property type="term" value="P:UDP-alpha-D-glucose metabolic process"/>
    <property type="evidence" value="ECO:0007669"/>
    <property type="project" value="InterPro"/>
</dbReference>
<name>A0A2U2CA16_9RHOB</name>
<dbReference type="Gene3D" id="1.20.5.4520">
    <property type="match status" value="1"/>
</dbReference>
<comment type="caution">
    <text evidence="3">The sequence shown here is derived from an EMBL/GenBank/DDBJ whole genome shotgun (WGS) entry which is preliminary data.</text>
</comment>
<comment type="pathway">
    <text evidence="1">Glycan metabolism; bacterial cellulose biosynthesis.</text>
</comment>
<protein>
    <recommendedName>
        <fullName evidence="1">Cyclic di-GMP-binding protein</fullName>
    </recommendedName>
    <alternativeName>
        <fullName evidence="1">Cellulose synthase regulatory subunit</fullName>
    </alternativeName>
</protein>
<evidence type="ECO:0000313" key="3">
    <source>
        <dbReference type="EMBL" id="PWE28717.1"/>
    </source>
</evidence>
<comment type="subcellular location">
    <subcellularLocation>
        <location evidence="1">Cell inner membrane</location>
    </subcellularLocation>
</comment>
<proteinExistence type="inferred from homology"/>
<keyword evidence="1" id="KW-0812">Transmembrane</keyword>
<feature type="signal peptide" evidence="1">
    <location>
        <begin position="1"/>
        <end position="24"/>
    </location>
</feature>
<keyword evidence="1" id="KW-0997">Cell inner membrane</keyword>
<keyword evidence="1" id="KW-0973">c-di-GMP</keyword>
<keyword evidence="1" id="KW-1133">Transmembrane helix</keyword>
<dbReference type="Proteomes" id="UP000244940">
    <property type="component" value="Unassembled WGS sequence"/>
</dbReference>
<dbReference type="Gene3D" id="3.30.379.30">
    <property type="match status" value="1"/>
</dbReference>
<evidence type="ECO:0000313" key="4">
    <source>
        <dbReference type="Proteomes" id="UP000244940"/>
    </source>
</evidence>
<dbReference type="Gene3D" id="3.30.379.20">
    <property type="match status" value="1"/>
</dbReference>
<dbReference type="Gene3D" id="2.60.120.260">
    <property type="entry name" value="Galactose-binding domain-like"/>
    <property type="match status" value="2"/>
</dbReference>
<accession>A0A2U2CA16</accession>
<evidence type="ECO:0000259" key="2">
    <source>
        <dbReference type="Pfam" id="PF20916"/>
    </source>
</evidence>
<feature type="chain" id="PRO_5015368192" description="Cyclic di-GMP-binding protein" evidence="1">
    <location>
        <begin position="25"/>
        <end position="745"/>
    </location>
</feature>
<organism evidence="3 4">
    <name type="scientific">Pararhodobacter marinus</name>
    <dbReference type="NCBI Taxonomy" id="2184063"/>
    <lineage>
        <taxon>Bacteria</taxon>
        <taxon>Pseudomonadati</taxon>
        <taxon>Pseudomonadota</taxon>
        <taxon>Alphaproteobacteria</taxon>
        <taxon>Rhodobacterales</taxon>
        <taxon>Paracoccaceae</taxon>
        <taxon>Pararhodobacter</taxon>
    </lineage>
</organism>
<dbReference type="GeneID" id="94365635"/>
<keyword evidence="1" id="KW-1003">Cell membrane</keyword>
<reference evidence="3 4" key="1">
    <citation type="submission" date="2018-05" db="EMBL/GenBank/DDBJ databases">
        <title>Pararhodobacter marina sp. nov., isolated from deep-sea water of the Indian Ocean.</title>
        <authorList>
            <person name="Lai Q.Sr."/>
            <person name="Liu X."/>
            <person name="Shao Z."/>
        </authorList>
    </citation>
    <scope>NUCLEOTIDE SEQUENCE [LARGE SCALE GENOMIC DNA]</scope>
    <source>
        <strain evidence="3 4">CIC4N-9</strain>
    </source>
</reference>
<dbReference type="InterPro" id="IPR048861">
    <property type="entry name" value="BscB-like_C"/>
</dbReference>
<dbReference type="Pfam" id="PF20916">
    <property type="entry name" value="BscB_a-b"/>
    <property type="match status" value="1"/>
</dbReference>
<sequence length="745" mass="81486">MARFHSLMGAAGLAFVLATPPLHAQDNGFIPLPPDQDGSPVISEAEIDRLNSDRVEAERHRGNFVEDLAVDPSIVSPLRPVAARGRPAGSAIRFDGERRTLDFALFIPRPEEVRAMRVSTMSSINVLPERSHYRVYVNGAMVGEGRLENFTGFGTLDFPLDGAQLRSGQNDVRIELVQYHRIYCGPEASFALWSDIDLANSGAVLASAEGISGQEGFMMGLAAAAATGAGIEIRGAAGLGAQREAWVSDITQRISGALGGDPIPFRFTEYWSVQSNARSAARITFLPSAANRVSFRVAGDGAQVMVVEFVPGEPPRALPEFDTALPRLAEHAQPTLIGTERPVPFSDFGFETTEIYDHYTRIDTRFRLPDDYVVLTNEKAEIALDYIFVPNLPVGSELLLHINDTNVRLLPLWRGGGELIEQFPVRFEARFLRAGINTLSFEVLIPGNPPDLPCAFNDTPILGLGEDSTLTVPFSPSMYLPDMQIAFAGLTPASVVTNDMSQRAFDADDVVTLRAALTAGARPEAAALNTQLHLLALDDLGTVPMGHYQLNRQAIDAALMPDTTITDFAPQTAPEHALLRFRDQTEQNTALLSRGWEWLQQGFWRTLEWLQPRSGLHLQTWLAEQDAQAILIQLDPARPNQLWMVRAPGSDVSAIASGIVAARTNAEGPRGQVSVLDRDGNWQSWIAPDRQPVLLESLSLTNIRHVTGNIVSAMPIRYVAGLFFLALVSALFALRLVIATREHKE</sequence>
<dbReference type="UniPathway" id="UPA00694"/>
<dbReference type="AlphaFoldDB" id="A0A2U2CA16"/>
<dbReference type="InterPro" id="IPR018513">
    <property type="entry name" value="Cell_synthase_bac"/>
</dbReference>
<dbReference type="GO" id="GO:0030244">
    <property type="term" value="P:cellulose biosynthetic process"/>
    <property type="evidence" value="ECO:0007669"/>
    <property type="project" value="UniProtKB-KW"/>
</dbReference>
<dbReference type="GO" id="GO:0005886">
    <property type="term" value="C:plasma membrane"/>
    <property type="evidence" value="ECO:0007669"/>
    <property type="project" value="UniProtKB-SubCell"/>
</dbReference>